<organism evidence="1 2">
    <name type="scientific">Bactrocera dorsalis</name>
    <name type="common">Oriental fruit fly</name>
    <name type="synonym">Dacus dorsalis</name>
    <dbReference type="NCBI Taxonomy" id="27457"/>
    <lineage>
        <taxon>Eukaryota</taxon>
        <taxon>Metazoa</taxon>
        <taxon>Ecdysozoa</taxon>
        <taxon>Arthropoda</taxon>
        <taxon>Hexapoda</taxon>
        <taxon>Insecta</taxon>
        <taxon>Pterygota</taxon>
        <taxon>Neoptera</taxon>
        <taxon>Endopterygota</taxon>
        <taxon>Diptera</taxon>
        <taxon>Brachycera</taxon>
        <taxon>Muscomorpha</taxon>
        <taxon>Tephritoidea</taxon>
        <taxon>Tephritidae</taxon>
        <taxon>Bactrocera</taxon>
        <taxon>Bactrocera</taxon>
    </lineage>
</organism>
<dbReference type="RefSeq" id="XP_049308113.1">
    <property type="nucleotide sequence ID" value="XM_049452156.1"/>
</dbReference>
<protein>
    <submittedName>
        <fullName evidence="2">Uncharacterized protein LOC125777392</fullName>
    </submittedName>
</protein>
<evidence type="ECO:0000313" key="1">
    <source>
        <dbReference type="Proteomes" id="UP001652620"/>
    </source>
</evidence>
<sequence length="131" mass="15098">MFCWLSGLCRAIQSVVDYRLCCVHGAAENECRESLKWLLCAYSVALKYPASDLRYVLMNQMMDDSIATSHASEVRTLFTMTISTYQPSNRVNYGIRTLPKTFYQFHLPFVNSLQRNMNSSRMFMPTLAKLS</sequence>
<keyword evidence="1" id="KW-1185">Reference proteome</keyword>
<proteinExistence type="predicted"/>
<accession>A0ABM3JFV3</accession>
<dbReference type="GeneID" id="125777392"/>
<gene>
    <name evidence="2" type="primary">LOC125777392</name>
</gene>
<name>A0ABM3JFV3_BACDO</name>
<evidence type="ECO:0000313" key="2">
    <source>
        <dbReference type="RefSeq" id="XP_049308113.1"/>
    </source>
</evidence>
<reference evidence="2" key="1">
    <citation type="submission" date="2025-08" db="UniProtKB">
        <authorList>
            <consortium name="RefSeq"/>
        </authorList>
    </citation>
    <scope>IDENTIFICATION</scope>
    <source>
        <tissue evidence="2">Adult</tissue>
    </source>
</reference>
<dbReference type="Proteomes" id="UP001652620">
    <property type="component" value="Chromosome 3"/>
</dbReference>